<evidence type="ECO:0000256" key="5">
    <source>
        <dbReference type="SAM" id="SignalP"/>
    </source>
</evidence>
<feature type="domain" description="TonB-dependent receptor plug" evidence="7">
    <location>
        <begin position="51"/>
        <end position="159"/>
    </location>
</feature>
<keyword evidence="3" id="KW-0998">Cell outer membrane</keyword>
<evidence type="ECO:0000256" key="1">
    <source>
        <dbReference type="ARBA" id="ARBA00004442"/>
    </source>
</evidence>
<dbReference type="SUPFAM" id="SSF56935">
    <property type="entry name" value="Porins"/>
    <property type="match status" value="1"/>
</dbReference>
<dbReference type="CDD" id="cd01347">
    <property type="entry name" value="ligand_gated_channel"/>
    <property type="match status" value="1"/>
</dbReference>
<dbReference type="Gene3D" id="2.40.170.20">
    <property type="entry name" value="TonB-dependent receptor, beta-barrel domain"/>
    <property type="match status" value="1"/>
</dbReference>
<dbReference type="EMBL" id="MIPT01000001">
    <property type="protein sequence ID" value="OHT20664.1"/>
    <property type="molecule type" value="Genomic_DNA"/>
</dbReference>
<evidence type="ECO:0000256" key="3">
    <source>
        <dbReference type="ARBA" id="ARBA00023237"/>
    </source>
</evidence>
<evidence type="ECO:0000256" key="2">
    <source>
        <dbReference type="ARBA" id="ARBA00023136"/>
    </source>
</evidence>
<evidence type="ECO:0000313" key="9">
    <source>
        <dbReference type="Proteomes" id="UP000179467"/>
    </source>
</evidence>
<name>A0A1S1HEQ0_9SPHN</name>
<feature type="domain" description="TonB-dependent receptor-like beta-barrel" evidence="6">
    <location>
        <begin position="404"/>
        <end position="857"/>
    </location>
</feature>
<accession>A0A1S1HEQ0</accession>
<reference evidence="8 9" key="1">
    <citation type="submission" date="2016-09" db="EMBL/GenBank/DDBJ databases">
        <title>Metabolic pathway, cell adaptation mechanisms and a novel monoxygenase revealed through proteogenomic-transcription analysis of a Sphingomonas haloaromaticamans strain degrading the fungicide ortho-phenylphenol.</title>
        <authorList>
            <person name="Perruchon C."/>
            <person name="Papadopoulou E.S."/>
            <person name="Rousidou C."/>
            <person name="Vasileiadis S."/>
            <person name="Tanou G."/>
            <person name="Amoutzias G."/>
            <person name="Molassiotis A."/>
            <person name="Karpouzas D.G."/>
        </authorList>
    </citation>
    <scope>NUCLEOTIDE SEQUENCE [LARGE SCALE GENOMIC DNA]</scope>
    <source>
        <strain evidence="8 9">P3</strain>
    </source>
</reference>
<proteinExistence type="inferred from homology"/>
<dbReference type="InterPro" id="IPR037066">
    <property type="entry name" value="Plug_dom_sf"/>
</dbReference>
<comment type="caution">
    <text evidence="8">The sequence shown here is derived from an EMBL/GenBank/DDBJ whole genome shotgun (WGS) entry which is preliminary data.</text>
</comment>
<dbReference type="InterPro" id="IPR036942">
    <property type="entry name" value="Beta-barrel_TonB_sf"/>
</dbReference>
<protein>
    <submittedName>
        <fullName evidence="8">Vitamin B12 transporter BtuB</fullName>
    </submittedName>
</protein>
<dbReference type="Pfam" id="PF07715">
    <property type="entry name" value="Plug"/>
    <property type="match status" value="1"/>
</dbReference>
<comment type="similarity">
    <text evidence="4">Belongs to the TonB-dependent receptor family.</text>
</comment>
<feature type="signal peptide" evidence="5">
    <location>
        <begin position="1"/>
        <end position="25"/>
    </location>
</feature>
<comment type="subcellular location">
    <subcellularLocation>
        <location evidence="1 4">Cell outer membrane</location>
    </subcellularLocation>
</comment>
<sequence>MTTGRFFRNSASILALIAFGQAAHAQDAATVDNDIIVTGIRASQAAAIETKRNSDVIVDAISAEDIGKFPDRNVAESLQRVPGVVINREYGEGERVNVRGTDKNLTRTLLNGHGIATADWFILDQQAATRSFNFLMLPSEIVGKLEVYKSPMADLDEGGVGATINVETRRPLDLDAFSISGSAQMVYSERADKFDPQFSGMFSWKNDDESFGVLVGGVYQKRRLRRDGVEVLSYITPVGQPTGDALVPGLIGSALFTQDRERYGGNLAVQFRPSDTLEINVTGLYSRLNANNFNQNFMAWGDNALGGGGTLTDATVVDGTVVKGTITSADNGTTGRAAVFDAISRKAYTDTWSADFDAVWHASDRGTAHFQIGYTKAIGATKDQPFYEGGAPGSFTFDLTGRTPQVSFTGFDPTDPNDMIFDFASFHSIRNKDQEFYAYADYEHELDMGVLNAIKVGAKFTNHDRDATFMATTYGGFYMPLAAEGCNGGPCTSADFAGELTPGNFLKNIKLPGTFSRYWQVDQKKLDSIYFSQPESVRQRIPLPSDNYSINEKTYGGFAMAKLGGEGWKGNFGVRVIRTDQTTDANLIGVLPETPGAIDNPFGTYLPVSAKRSYTDILPSANLSIDLNDKMVVRFAAGRTMARPDYTNILPRVTLNPGALSGEGGDPDVKPFRANQYDISFEWYPERDTIVAAALFYKDIQSYIVNETHFEVYPVETATPNGDRCVPAPGTNPNLYNCEFAINRASNGGGGTNKGFELQVSRPIWHGFGAIVNYTYSDAKADDGQAIPGNSKHTYNLTGYYEDDVLSARLSYTYRSKFFVNIDRGVPLNQKSTASLDASVSVNVTENIAITADAINLTNQKIEQYSGTTVRPRGIYDNGRQFYFGARFKY</sequence>
<evidence type="ECO:0000259" key="6">
    <source>
        <dbReference type="Pfam" id="PF00593"/>
    </source>
</evidence>
<dbReference type="PANTHER" id="PTHR40980">
    <property type="entry name" value="PLUG DOMAIN-CONTAINING PROTEIN"/>
    <property type="match status" value="1"/>
</dbReference>
<dbReference type="Pfam" id="PF00593">
    <property type="entry name" value="TonB_dep_Rec_b-barrel"/>
    <property type="match status" value="1"/>
</dbReference>
<keyword evidence="2 4" id="KW-0472">Membrane</keyword>
<keyword evidence="5" id="KW-0732">Signal</keyword>
<organism evidence="8 9">
    <name type="scientific">Edaphosphingomonas haloaromaticamans</name>
    <dbReference type="NCBI Taxonomy" id="653954"/>
    <lineage>
        <taxon>Bacteria</taxon>
        <taxon>Pseudomonadati</taxon>
        <taxon>Pseudomonadota</taxon>
        <taxon>Alphaproteobacteria</taxon>
        <taxon>Sphingomonadales</taxon>
        <taxon>Rhizorhabdaceae</taxon>
        <taxon>Edaphosphingomonas</taxon>
    </lineage>
</organism>
<dbReference type="InterPro" id="IPR012910">
    <property type="entry name" value="Plug_dom"/>
</dbReference>
<evidence type="ECO:0000256" key="4">
    <source>
        <dbReference type="RuleBase" id="RU003357"/>
    </source>
</evidence>
<dbReference type="InterPro" id="IPR010104">
    <property type="entry name" value="TonB_rcpt_bac"/>
</dbReference>
<evidence type="ECO:0000313" key="8">
    <source>
        <dbReference type="EMBL" id="OHT20664.1"/>
    </source>
</evidence>
<dbReference type="GO" id="GO:0009279">
    <property type="term" value="C:cell outer membrane"/>
    <property type="evidence" value="ECO:0007669"/>
    <property type="project" value="UniProtKB-SubCell"/>
</dbReference>
<keyword evidence="4" id="KW-0798">TonB box</keyword>
<feature type="chain" id="PRO_5013091350" evidence="5">
    <location>
        <begin position="26"/>
        <end position="890"/>
    </location>
</feature>
<gene>
    <name evidence="8" type="primary">btuB_8</name>
    <name evidence="8" type="ORF">BHE75_02664</name>
</gene>
<keyword evidence="9" id="KW-1185">Reference proteome</keyword>
<dbReference type="NCBIfam" id="TIGR01782">
    <property type="entry name" value="TonB-Xanth-Caul"/>
    <property type="match status" value="1"/>
</dbReference>
<dbReference type="Proteomes" id="UP000179467">
    <property type="component" value="Unassembled WGS sequence"/>
</dbReference>
<dbReference type="Gene3D" id="2.170.130.10">
    <property type="entry name" value="TonB-dependent receptor, plug domain"/>
    <property type="match status" value="1"/>
</dbReference>
<dbReference type="InterPro" id="IPR000531">
    <property type="entry name" value="Beta-barrel_TonB"/>
</dbReference>
<dbReference type="AlphaFoldDB" id="A0A1S1HEQ0"/>
<evidence type="ECO:0000259" key="7">
    <source>
        <dbReference type="Pfam" id="PF07715"/>
    </source>
</evidence>
<dbReference type="PANTHER" id="PTHR40980:SF3">
    <property type="entry name" value="TONB-DEPENDENT RECEPTOR-LIKE BETA-BARREL DOMAIN-CONTAINING PROTEIN"/>
    <property type="match status" value="1"/>
</dbReference>